<keyword evidence="3" id="KW-1185">Reference proteome</keyword>
<sequence length="114" mass="12776">MVGDNTLQNRLEDPSAALGTHGFVPQAVEDQLLRDGPELASHLESLVIEPQRRHVARRGKKPKDRSKVLHVDELHPLTAQQDHRVVRGHELHRAAEPRARNAWLAASRASDRSP</sequence>
<reference evidence="2" key="1">
    <citation type="submission" date="2023-10" db="EMBL/GenBank/DDBJ databases">
        <authorList>
            <person name="Chen Y."/>
            <person name="Shah S."/>
            <person name="Dougan E. K."/>
            <person name="Thang M."/>
            <person name="Chan C."/>
        </authorList>
    </citation>
    <scope>NUCLEOTIDE SEQUENCE [LARGE SCALE GENOMIC DNA]</scope>
</reference>
<feature type="region of interest" description="Disordered" evidence="1">
    <location>
        <begin position="92"/>
        <end position="114"/>
    </location>
</feature>
<accession>A0ABN9XRM4</accession>
<proteinExistence type="predicted"/>
<dbReference type="Proteomes" id="UP001189429">
    <property type="component" value="Unassembled WGS sequence"/>
</dbReference>
<evidence type="ECO:0000313" key="3">
    <source>
        <dbReference type="Proteomes" id="UP001189429"/>
    </source>
</evidence>
<comment type="caution">
    <text evidence="2">The sequence shown here is derived from an EMBL/GenBank/DDBJ whole genome shotgun (WGS) entry which is preliminary data.</text>
</comment>
<gene>
    <name evidence="2" type="ORF">PCOR1329_LOCUS79189</name>
</gene>
<evidence type="ECO:0000256" key="1">
    <source>
        <dbReference type="SAM" id="MobiDB-lite"/>
    </source>
</evidence>
<protein>
    <submittedName>
        <fullName evidence="2">Uncharacterized protein</fullName>
    </submittedName>
</protein>
<organism evidence="2 3">
    <name type="scientific">Prorocentrum cordatum</name>
    <dbReference type="NCBI Taxonomy" id="2364126"/>
    <lineage>
        <taxon>Eukaryota</taxon>
        <taxon>Sar</taxon>
        <taxon>Alveolata</taxon>
        <taxon>Dinophyceae</taxon>
        <taxon>Prorocentrales</taxon>
        <taxon>Prorocentraceae</taxon>
        <taxon>Prorocentrum</taxon>
    </lineage>
</organism>
<evidence type="ECO:0000313" key="2">
    <source>
        <dbReference type="EMBL" id="CAK0902620.1"/>
    </source>
</evidence>
<name>A0ABN9XRM4_9DINO</name>
<dbReference type="EMBL" id="CAUYUJ010021095">
    <property type="protein sequence ID" value="CAK0902620.1"/>
    <property type="molecule type" value="Genomic_DNA"/>
</dbReference>